<evidence type="ECO:0000256" key="4">
    <source>
        <dbReference type="ARBA" id="ARBA00022692"/>
    </source>
</evidence>
<evidence type="ECO:0000256" key="5">
    <source>
        <dbReference type="ARBA" id="ARBA00022989"/>
    </source>
</evidence>
<feature type="transmembrane region" description="Helical" evidence="7">
    <location>
        <begin position="161"/>
        <end position="192"/>
    </location>
</feature>
<keyword evidence="4 7" id="KW-0812">Transmembrane</keyword>
<keyword evidence="2 7" id="KW-0813">Transport</keyword>
<dbReference type="PANTHER" id="PTHR43163:SF6">
    <property type="entry name" value="DIPEPTIDE TRANSPORT SYSTEM PERMEASE PROTEIN DPPB-RELATED"/>
    <property type="match status" value="1"/>
</dbReference>
<accession>A0ABY8MF67</accession>
<sequence length="366" mass="39614">MNLLGKGPLTLPARGLLSIIGKRLLQALFVAWAVGSITFVLMRLLPGDAAYRIAASRYGYDYVNVRAAEAVRAELGLDRPALEVYGRWLFDLLRLRLGNSLISGQSVLHEISRSLHYSVQLAGLAMLFSLLLAVPVGIACGKGRLRAEHRGKRSGLLLDHFVLFVSIFIRVQPVFVVGLLLLLIFALGLGIFPVAGYGSGPDSLRYLMLPALSLALGSAAVSNRIVRNATMKVCDSPYYLFARLKGLNDEQAFERHARLNIALPLISFIGIQTVTLIEGIVMIESLFSWPGIGHALAHSIFGRDIPMIQGAALLMGLLFVLVNTVTDLLHYLLDPRLHGSSPRLGLTPESASESASGSALTLKAPE</sequence>
<feature type="region of interest" description="Disordered" evidence="8">
    <location>
        <begin position="344"/>
        <end position="366"/>
    </location>
</feature>
<feature type="transmembrane region" description="Helical" evidence="7">
    <location>
        <begin position="261"/>
        <end position="287"/>
    </location>
</feature>
<feature type="domain" description="ABC transmembrane type-1" evidence="9">
    <location>
        <begin position="115"/>
        <end position="330"/>
    </location>
</feature>
<feature type="transmembrane region" description="Helical" evidence="7">
    <location>
        <begin position="204"/>
        <end position="222"/>
    </location>
</feature>
<protein>
    <submittedName>
        <fullName evidence="10">ABC transporter permease</fullName>
    </submittedName>
</protein>
<organism evidence="10 11">
    <name type="scientific">Candidatus Haliotispira prima</name>
    <dbReference type="NCBI Taxonomy" id="3034016"/>
    <lineage>
        <taxon>Bacteria</taxon>
        <taxon>Pseudomonadati</taxon>
        <taxon>Spirochaetota</taxon>
        <taxon>Spirochaetia</taxon>
        <taxon>Spirochaetales</taxon>
        <taxon>Spirochaetaceae</taxon>
        <taxon>Candidatus Haliotispira</taxon>
    </lineage>
</organism>
<feature type="transmembrane region" description="Helical" evidence="7">
    <location>
        <begin position="307"/>
        <end position="333"/>
    </location>
</feature>
<feature type="transmembrane region" description="Helical" evidence="7">
    <location>
        <begin position="117"/>
        <end position="140"/>
    </location>
</feature>
<evidence type="ECO:0000256" key="6">
    <source>
        <dbReference type="ARBA" id="ARBA00023136"/>
    </source>
</evidence>
<keyword evidence="6 7" id="KW-0472">Membrane</keyword>
<name>A0ABY8MF67_9SPIO</name>
<comment type="subcellular location">
    <subcellularLocation>
        <location evidence="1 7">Cell membrane</location>
        <topology evidence="1 7">Multi-pass membrane protein</topology>
    </subcellularLocation>
</comment>
<evidence type="ECO:0000256" key="8">
    <source>
        <dbReference type="SAM" id="MobiDB-lite"/>
    </source>
</evidence>
<dbReference type="Proteomes" id="UP001228690">
    <property type="component" value="Chromosome"/>
</dbReference>
<evidence type="ECO:0000259" key="9">
    <source>
        <dbReference type="PROSITE" id="PS50928"/>
    </source>
</evidence>
<feature type="transmembrane region" description="Helical" evidence="7">
    <location>
        <begin position="24"/>
        <end position="45"/>
    </location>
</feature>
<evidence type="ECO:0000256" key="1">
    <source>
        <dbReference type="ARBA" id="ARBA00004651"/>
    </source>
</evidence>
<evidence type="ECO:0000313" key="11">
    <source>
        <dbReference type="Proteomes" id="UP001228690"/>
    </source>
</evidence>
<evidence type="ECO:0000256" key="3">
    <source>
        <dbReference type="ARBA" id="ARBA00022475"/>
    </source>
</evidence>
<dbReference type="PROSITE" id="PS50928">
    <property type="entry name" value="ABC_TM1"/>
    <property type="match status" value="1"/>
</dbReference>
<evidence type="ECO:0000256" key="7">
    <source>
        <dbReference type="RuleBase" id="RU363032"/>
    </source>
</evidence>
<dbReference type="Pfam" id="PF00528">
    <property type="entry name" value="BPD_transp_1"/>
    <property type="match status" value="1"/>
</dbReference>
<keyword evidence="5 7" id="KW-1133">Transmembrane helix</keyword>
<dbReference type="InterPro" id="IPR000515">
    <property type="entry name" value="MetI-like"/>
</dbReference>
<dbReference type="InterPro" id="IPR035906">
    <property type="entry name" value="MetI-like_sf"/>
</dbReference>
<dbReference type="Gene3D" id="1.10.3720.10">
    <property type="entry name" value="MetI-like"/>
    <property type="match status" value="1"/>
</dbReference>
<evidence type="ECO:0000313" key="10">
    <source>
        <dbReference type="EMBL" id="WGK68612.1"/>
    </source>
</evidence>
<keyword evidence="11" id="KW-1185">Reference proteome</keyword>
<dbReference type="EMBL" id="CP123443">
    <property type="protein sequence ID" value="WGK68612.1"/>
    <property type="molecule type" value="Genomic_DNA"/>
</dbReference>
<dbReference type="SUPFAM" id="SSF161098">
    <property type="entry name" value="MetI-like"/>
    <property type="match status" value="1"/>
</dbReference>
<evidence type="ECO:0000256" key="2">
    <source>
        <dbReference type="ARBA" id="ARBA00022448"/>
    </source>
</evidence>
<proteinExistence type="inferred from homology"/>
<comment type="similarity">
    <text evidence="7">Belongs to the binding-protein-dependent transport system permease family.</text>
</comment>
<dbReference type="PANTHER" id="PTHR43163">
    <property type="entry name" value="DIPEPTIDE TRANSPORT SYSTEM PERMEASE PROTEIN DPPB-RELATED"/>
    <property type="match status" value="1"/>
</dbReference>
<keyword evidence="3" id="KW-1003">Cell membrane</keyword>
<dbReference type="RefSeq" id="WP_326926798.1">
    <property type="nucleotide sequence ID" value="NZ_CP123443.1"/>
</dbReference>
<gene>
    <name evidence="10" type="ORF">P0082_08990</name>
</gene>
<feature type="compositionally biased region" description="Low complexity" evidence="8">
    <location>
        <begin position="349"/>
        <end position="359"/>
    </location>
</feature>
<reference evidence="10 11" key="1">
    <citation type="submission" date="2023-04" db="EMBL/GenBank/DDBJ databases">
        <title>Spirochaete genome identified in red abalone sample constitutes a novel genus.</title>
        <authorList>
            <person name="Sharma S.P."/>
            <person name="Purcell C.M."/>
            <person name="Hyde J.R."/>
            <person name="Severin A.J."/>
        </authorList>
    </citation>
    <scope>NUCLEOTIDE SEQUENCE [LARGE SCALE GENOMIC DNA]</scope>
    <source>
        <strain evidence="10 11">SP-2023</strain>
    </source>
</reference>